<proteinExistence type="inferred from homology"/>
<dbReference type="PROSITE" id="PS01230">
    <property type="entry name" value="TRMA_1"/>
    <property type="match status" value="1"/>
</dbReference>
<reference evidence="8 9" key="1">
    <citation type="submission" date="2014-05" db="EMBL/GenBank/DDBJ databases">
        <title>Draft genome sequence of a rare smut relative, Tilletiaria anomala UBC 951.</title>
        <authorList>
            <consortium name="DOE Joint Genome Institute"/>
            <person name="Toome M."/>
            <person name="Kuo A."/>
            <person name="Henrissat B."/>
            <person name="Lipzen A."/>
            <person name="Tritt A."/>
            <person name="Yoshinaga Y."/>
            <person name="Zane M."/>
            <person name="Barry K."/>
            <person name="Grigoriev I.V."/>
            <person name="Spatafora J.W."/>
            <person name="Aimea M.C."/>
        </authorList>
    </citation>
    <scope>NUCLEOTIDE SEQUENCE [LARGE SCALE GENOMIC DNA]</scope>
    <source>
        <strain evidence="8 9">UBC 951</strain>
    </source>
</reference>
<feature type="region of interest" description="Disordered" evidence="6">
    <location>
        <begin position="1"/>
        <end position="66"/>
    </location>
</feature>
<organism evidence="8 9">
    <name type="scientific">Tilletiaria anomala (strain ATCC 24038 / CBS 436.72 / UBC 951)</name>
    <dbReference type="NCBI Taxonomy" id="1037660"/>
    <lineage>
        <taxon>Eukaryota</taxon>
        <taxon>Fungi</taxon>
        <taxon>Dikarya</taxon>
        <taxon>Basidiomycota</taxon>
        <taxon>Ustilaginomycotina</taxon>
        <taxon>Exobasidiomycetes</taxon>
        <taxon>Georgefischeriales</taxon>
        <taxon>Tilletiariaceae</taxon>
        <taxon>Tilletiaria</taxon>
    </lineage>
</organism>
<comment type="caution">
    <text evidence="8">The sequence shown here is derived from an EMBL/GenBank/DDBJ whole genome shotgun (WGS) entry which is preliminary data.</text>
</comment>
<feature type="binding site" evidence="4">
    <location>
        <position position="387"/>
    </location>
    <ligand>
        <name>S-adenosyl-L-methionine</name>
        <dbReference type="ChEBI" id="CHEBI:59789"/>
    </ligand>
</feature>
<name>A0A066WPL0_TILAU</name>
<dbReference type="FunCoup" id="A0A066WPL0">
    <property type="interactions" value="85"/>
</dbReference>
<dbReference type="OMA" id="CDPATWA"/>
<evidence type="ECO:0000256" key="1">
    <source>
        <dbReference type="ARBA" id="ARBA00022603"/>
    </source>
</evidence>
<feature type="active site" evidence="5">
    <location>
        <position position="522"/>
    </location>
</feature>
<dbReference type="GO" id="GO:0030697">
    <property type="term" value="F:tRNA (uracil(54)-C5)-methyltransferase activity, S-adenosyl methionine-dependent"/>
    <property type="evidence" value="ECO:0007669"/>
    <property type="project" value="InterPro"/>
</dbReference>
<sequence length="567" mass="62586">MTGFEPLVKPNDGKRRASRSLSPAGAVEEASHAAHPCAPRGAYAEASTSKQQLHTQQPDKKKRKMEAQALKRLRKDAAEKIAKFGEDPIFYEAQDLLGESTVQAILEAGKEFERKFERGEELVVDVKALGAGGHGLAVAPTNDWIISVPKALPGERVRVTIQSNDRLFSKARVVHFDSKSSELRTAEPFCRYFDQCGGCQYQNMAYPVQLELKQRVVQNAFKHYSGLDPSVLPAIGPTMPSPKQRAYRTKLTPHFNLPPEARQYRRTLGFRRGNRKRDESLDEGGPLPVKPSVEVAIGFDGQDGKVMDIEECPIGTETINKALPEHRQRIKDTIFDFPNGATLLLRDSLSSFDSPESPCVAITDHKATVKEMVENIKFESPAGAFFQNNRSILPDLLGYVRDEIIASRAHDATDANGAVKHYLVDAYCGSGLFSLCLAHLFDQVAGVELSSESIKCAQTNAELNGIKNAKFLAGNAENIFGTIDYEPQQTTVIIDPPRRGCDDAFIEQLVKLAPRNVVYVSCNVHTQARDVGSILTKDPAYNVLSIRGADLFPQTNHVEGICVLRRD</sequence>
<feature type="compositionally biased region" description="Polar residues" evidence="6">
    <location>
        <begin position="46"/>
        <end position="56"/>
    </location>
</feature>
<dbReference type="EMBL" id="JMSN01000009">
    <property type="protein sequence ID" value="KDN52560.1"/>
    <property type="molecule type" value="Genomic_DNA"/>
</dbReference>
<evidence type="ECO:0000256" key="2">
    <source>
        <dbReference type="ARBA" id="ARBA00022679"/>
    </source>
</evidence>
<dbReference type="Pfam" id="PF05958">
    <property type="entry name" value="tRNA_U5-meth_tr"/>
    <property type="match status" value="1"/>
</dbReference>
<dbReference type="GeneID" id="25262280"/>
<dbReference type="Gene3D" id="3.40.50.150">
    <property type="entry name" value="Vaccinia Virus protein VP39"/>
    <property type="match status" value="2"/>
</dbReference>
<feature type="active site" description="Nucleophile" evidence="4">
    <location>
        <position position="522"/>
    </location>
</feature>
<dbReference type="Gene3D" id="2.40.50.140">
    <property type="entry name" value="Nucleic acid-binding proteins"/>
    <property type="match status" value="1"/>
</dbReference>
<evidence type="ECO:0000313" key="8">
    <source>
        <dbReference type="EMBL" id="KDN52560.1"/>
    </source>
</evidence>
<dbReference type="PROSITE" id="PS51622">
    <property type="entry name" value="SAM_MT_RNA_M5U_2"/>
    <property type="match status" value="1"/>
</dbReference>
<keyword evidence="1 4" id="KW-0489">Methyltransferase</keyword>
<dbReference type="GO" id="GO:0008033">
    <property type="term" value="P:tRNA processing"/>
    <property type="evidence" value="ECO:0007669"/>
    <property type="project" value="InterPro"/>
</dbReference>
<evidence type="ECO:0000256" key="5">
    <source>
        <dbReference type="PROSITE-ProRule" id="PRU10015"/>
    </source>
</evidence>
<dbReference type="HOGENOM" id="CLU_014689_3_2_1"/>
<feature type="domain" description="TRAM" evidence="7">
    <location>
        <begin position="115"/>
        <end position="175"/>
    </location>
</feature>
<feature type="binding site" evidence="4">
    <location>
        <position position="427"/>
    </location>
    <ligand>
        <name>S-adenosyl-L-methionine</name>
        <dbReference type="ChEBI" id="CHEBI:59789"/>
    </ligand>
</feature>
<dbReference type="AlphaFoldDB" id="A0A066WPL0"/>
<keyword evidence="2 4" id="KW-0808">Transferase</keyword>
<dbReference type="GO" id="GO:0032259">
    <property type="term" value="P:methylation"/>
    <property type="evidence" value="ECO:0007669"/>
    <property type="project" value="UniProtKB-KW"/>
</dbReference>
<dbReference type="InterPro" id="IPR002792">
    <property type="entry name" value="TRAM_dom"/>
</dbReference>
<dbReference type="InterPro" id="IPR030390">
    <property type="entry name" value="MeTrfase_TrmA_AS"/>
</dbReference>
<dbReference type="SUPFAM" id="SSF53335">
    <property type="entry name" value="S-adenosyl-L-methionine-dependent methyltransferases"/>
    <property type="match status" value="1"/>
</dbReference>
<dbReference type="PANTHER" id="PTHR11061:SF30">
    <property type="entry name" value="TRNA (URACIL(54)-C(5))-METHYLTRANSFERASE"/>
    <property type="match status" value="1"/>
</dbReference>
<dbReference type="InterPro" id="IPR029063">
    <property type="entry name" value="SAM-dependent_MTases_sf"/>
</dbReference>
<keyword evidence="9" id="KW-1185">Reference proteome</keyword>
<evidence type="ECO:0000313" key="9">
    <source>
        <dbReference type="Proteomes" id="UP000027361"/>
    </source>
</evidence>
<dbReference type="InterPro" id="IPR012340">
    <property type="entry name" value="NA-bd_OB-fold"/>
</dbReference>
<dbReference type="InterPro" id="IPR010280">
    <property type="entry name" value="U5_MeTrfase_fam"/>
</dbReference>
<dbReference type="PROSITE" id="PS51687">
    <property type="entry name" value="SAM_MT_RNA_M5U"/>
    <property type="match status" value="1"/>
</dbReference>
<evidence type="ECO:0000256" key="4">
    <source>
        <dbReference type="PROSITE-ProRule" id="PRU01024"/>
    </source>
</evidence>
<dbReference type="PANTHER" id="PTHR11061">
    <property type="entry name" value="RNA M5U METHYLTRANSFERASE"/>
    <property type="match status" value="1"/>
</dbReference>
<comment type="similarity">
    <text evidence="4">Belongs to the class I-like SAM-binding methyltransferase superfamily. RNA M5U methyltransferase family.</text>
</comment>
<evidence type="ECO:0000259" key="7">
    <source>
        <dbReference type="PROSITE" id="PS50926"/>
    </source>
</evidence>
<evidence type="ECO:0000256" key="6">
    <source>
        <dbReference type="SAM" id="MobiDB-lite"/>
    </source>
</evidence>
<dbReference type="SUPFAM" id="SSF50249">
    <property type="entry name" value="Nucleic acid-binding proteins"/>
    <property type="match status" value="1"/>
</dbReference>
<gene>
    <name evidence="8" type="ORF">K437DRAFT_220425</name>
</gene>
<dbReference type="InParanoid" id="A0A066WPL0"/>
<dbReference type="OrthoDB" id="10250660at2759"/>
<dbReference type="RefSeq" id="XP_013245399.1">
    <property type="nucleotide sequence ID" value="XM_013389945.1"/>
</dbReference>
<keyword evidence="3 4" id="KW-0949">S-adenosyl-L-methionine</keyword>
<accession>A0A066WPL0</accession>
<dbReference type="STRING" id="1037660.A0A066WPL0"/>
<dbReference type="PROSITE" id="PS50926">
    <property type="entry name" value="TRAM"/>
    <property type="match status" value="1"/>
</dbReference>
<feature type="binding site" evidence="4">
    <location>
        <position position="495"/>
    </location>
    <ligand>
        <name>S-adenosyl-L-methionine</name>
        <dbReference type="ChEBI" id="CHEBI:59789"/>
    </ligand>
</feature>
<feature type="binding site" evidence="4">
    <location>
        <position position="448"/>
    </location>
    <ligand>
        <name>S-adenosyl-L-methionine</name>
        <dbReference type="ChEBI" id="CHEBI:59789"/>
    </ligand>
</feature>
<evidence type="ECO:0000256" key="3">
    <source>
        <dbReference type="ARBA" id="ARBA00022691"/>
    </source>
</evidence>
<dbReference type="Proteomes" id="UP000027361">
    <property type="component" value="Unassembled WGS sequence"/>
</dbReference>
<dbReference type="InterPro" id="IPR025795">
    <property type="entry name" value="tRNA_(uracil-5-)_MeTrfase"/>
</dbReference>
<protein>
    <submittedName>
        <fullName evidence="8">S-adenosyl-L-methionine-dependent methyltransferase</fullName>
    </submittedName>
</protein>